<dbReference type="InterPro" id="IPR050091">
    <property type="entry name" value="PKS_NRPS_Biosynth_Enz"/>
</dbReference>
<evidence type="ECO:0000256" key="3">
    <source>
        <dbReference type="PIRSR" id="PIRSR602401-1"/>
    </source>
</evidence>
<protein>
    <recommendedName>
        <fullName evidence="5">Ketosynthase family 3 (KS3) domain-containing protein</fullName>
    </recommendedName>
</protein>
<dbReference type="CDD" id="cd00833">
    <property type="entry name" value="PKS"/>
    <property type="match status" value="1"/>
</dbReference>
<reference evidence="6" key="1">
    <citation type="journal article" date="2020" name="J Insects Food Feed">
        <title>The yellow mealworm (Tenebrio molitor) genome: a resource for the emerging insects as food and feed industry.</title>
        <authorList>
            <person name="Eriksson T."/>
            <person name="Andere A."/>
            <person name="Kelstrup H."/>
            <person name="Emery V."/>
            <person name="Picard C."/>
        </authorList>
    </citation>
    <scope>NUCLEOTIDE SEQUENCE</scope>
    <source>
        <strain evidence="6">Stoneville</strain>
        <tissue evidence="6">Whole head</tissue>
    </source>
</reference>
<name>A0A8J6HPP2_TENMO</name>
<dbReference type="Gene3D" id="1.10.630.10">
    <property type="entry name" value="Cytochrome P450"/>
    <property type="match status" value="1"/>
</dbReference>
<keyword evidence="2" id="KW-0560">Oxidoreductase</keyword>
<gene>
    <name evidence="6" type="ORF">GEV33_004678</name>
</gene>
<comment type="caution">
    <text evidence="6">The sequence shown here is derived from an EMBL/GenBank/DDBJ whole genome shotgun (WGS) entry which is preliminary data.</text>
</comment>
<dbReference type="AlphaFoldDB" id="A0A8J6HPP2"/>
<dbReference type="InterPro" id="IPR001227">
    <property type="entry name" value="Ac_transferase_dom_sf"/>
</dbReference>
<reference evidence="6" key="2">
    <citation type="submission" date="2021-08" db="EMBL/GenBank/DDBJ databases">
        <authorList>
            <person name="Eriksson T."/>
        </authorList>
    </citation>
    <scope>NUCLEOTIDE SEQUENCE</scope>
    <source>
        <strain evidence="6">Stoneville</strain>
        <tissue evidence="6">Whole head</tissue>
    </source>
</reference>
<dbReference type="InterPro" id="IPR002401">
    <property type="entry name" value="Cyt_P450_E_grp-I"/>
</dbReference>
<keyword evidence="7" id="KW-1185">Reference proteome</keyword>
<dbReference type="GO" id="GO:0020037">
    <property type="term" value="F:heme binding"/>
    <property type="evidence" value="ECO:0007669"/>
    <property type="project" value="InterPro"/>
</dbReference>
<dbReference type="CDD" id="cd20628">
    <property type="entry name" value="CYP4"/>
    <property type="match status" value="1"/>
</dbReference>
<dbReference type="Pfam" id="PF02801">
    <property type="entry name" value="Ketoacyl-synt_C"/>
    <property type="match status" value="1"/>
</dbReference>
<dbReference type="InterPro" id="IPR032821">
    <property type="entry name" value="PKS_assoc"/>
</dbReference>
<dbReference type="PRINTS" id="PR00385">
    <property type="entry name" value="P450"/>
</dbReference>
<organism evidence="6 7">
    <name type="scientific">Tenebrio molitor</name>
    <name type="common">Yellow mealworm beetle</name>
    <dbReference type="NCBI Taxonomy" id="7067"/>
    <lineage>
        <taxon>Eukaryota</taxon>
        <taxon>Metazoa</taxon>
        <taxon>Ecdysozoa</taxon>
        <taxon>Arthropoda</taxon>
        <taxon>Hexapoda</taxon>
        <taxon>Insecta</taxon>
        <taxon>Pterygota</taxon>
        <taxon>Neoptera</taxon>
        <taxon>Endopterygota</taxon>
        <taxon>Coleoptera</taxon>
        <taxon>Polyphaga</taxon>
        <taxon>Cucujiformia</taxon>
        <taxon>Tenebrionidae</taxon>
        <taxon>Tenebrio</taxon>
    </lineage>
</organism>
<dbReference type="PROSITE" id="PS00086">
    <property type="entry name" value="CYTOCHROME_P450"/>
    <property type="match status" value="1"/>
</dbReference>
<proteinExistence type="inferred from homology"/>
<dbReference type="Gene3D" id="3.40.47.10">
    <property type="match status" value="1"/>
</dbReference>
<dbReference type="SUPFAM" id="SSF48264">
    <property type="entry name" value="Cytochrome P450"/>
    <property type="match status" value="1"/>
</dbReference>
<dbReference type="InterPro" id="IPR020841">
    <property type="entry name" value="PKS_Beta-ketoAc_synthase_dom"/>
</dbReference>
<dbReference type="Gene3D" id="3.30.70.3290">
    <property type="match status" value="2"/>
</dbReference>
<dbReference type="Proteomes" id="UP000719412">
    <property type="component" value="Unassembled WGS sequence"/>
</dbReference>
<dbReference type="InterPro" id="IPR014030">
    <property type="entry name" value="Ketoacyl_synth_N"/>
</dbReference>
<dbReference type="GO" id="GO:0016705">
    <property type="term" value="F:oxidoreductase activity, acting on paired donors, with incorporation or reduction of molecular oxygen"/>
    <property type="evidence" value="ECO:0007669"/>
    <property type="project" value="InterPro"/>
</dbReference>
<feature type="binding site" description="axial binding residue" evidence="3">
    <location>
        <position position="363"/>
    </location>
    <ligand>
        <name>heme</name>
        <dbReference type="ChEBI" id="CHEBI:30413"/>
    </ligand>
    <ligandPart>
        <name>Fe</name>
        <dbReference type="ChEBI" id="CHEBI:18248"/>
    </ligandPart>
</feature>
<feature type="domain" description="Ketosynthase family 3 (KS3)" evidence="5">
    <location>
        <begin position="434"/>
        <end position="841"/>
    </location>
</feature>
<keyword evidence="4" id="KW-0808">Transferase</keyword>
<keyword evidence="3" id="KW-0349">Heme</keyword>
<dbReference type="Pfam" id="PF00067">
    <property type="entry name" value="p450"/>
    <property type="match status" value="1"/>
</dbReference>
<comment type="similarity">
    <text evidence="4">Belongs to the thiolase-like superfamily. Beta-ketoacyl-ACP synthases family.</text>
</comment>
<dbReference type="GO" id="GO:0005506">
    <property type="term" value="F:iron ion binding"/>
    <property type="evidence" value="ECO:0007669"/>
    <property type="project" value="InterPro"/>
</dbReference>
<dbReference type="Pfam" id="PF16197">
    <property type="entry name" value="KAsynt_C_assoc"/>
    <property type="match status" value="1"/>
</dbReference>
<evidence type="ECO:0000313" key="6">
    <source>
        <dbReference type="EMBL" id="KAH0818112.1"/>
    </source>
</evidence>
<dbReference type="PANTHER" id="PTHR43775">
    <property type="entry name" value="FATTY ACID SYNTHASE"/>
    <property type="match status" value="1"/>
</dbReference>
<comment type="similarity">
    <text evidence="1">Belongs to the cytochrome P450 family.</text>
</comment>
<dbReference type="PROSITE" id="PS52004">
    <property type="entry name" value="KS3_2"/>
    <property type="match status" value="1"/>
</dbReference>
<dbReference type="SMART" id="SM00825">
    <property type="entry name" value="PKS_KS"/>
    <property type="match status" value="1"/>
</dbReference>
<dbReference type="PRINTS" id="PR00463">
    <property type="entry name" value="EP450I"/>
</dbReference>
<dbReference type="PANTHER" id="PTHR43775:SF23">
    <property type="entry name" value="FATTY ACID SYNTHASE 3"/>
    <property type="match status" value="1"/>
</dbReference>
<dbReference type="InterPro" id="IPR014031">
    <property type="entry name" value="Ketoacyl_synth_C"/>
</dbReference>
<keyword evidence="3" id="KW-0479">Metal-binding</keyword>
<keyword evidence="2" id="KW-0503">Monooxygenase</keyword>
<evidence type="ECO:0000256" key="2">
    <source>
        <dbReference type="ARBA" id="ARBA00023033"/>
    </source>
</evidence>
<sequence length="1183" mass="134740">MCFRCFKVALEHVLGGTKFLRKSDLYDFLKPWLRDGLITASDGEIWKTHRRLLTPTFHFEILQQFIEVFEKCGDILVENFQNRIGHSFDIYPHITFCTLDIIYESIMGVKLHVQKESNTEYVRSVHDMTRIVIERIVSPVQTHDFLYPFTRNYRIQKRALEHLHRQSSEVIKTRVKELEDMNNNGSSSKATKSKKVFLDLLLEARIDGRKLTQEQIREEVDTFLFAGHETTASAISFTLFCLANHPDVQEKVLEEQRSIFPDESEIKVSYADLQNMKYLELVIKESMRLYPPVPLISRHIPTDTKFGDKLLPEGDTVMLFIFGIHREEKYFEDPEKFCPERFESRDGKLPYGYIPFSAGPRNCIGQKFAMLELKSAISKIVRNFELQPAFPVHELQLVAESTLKSANGITSQVMDHKASTNFQYGKWLASPSEGEEVVISGVSARFPKCHNVEEFWNNLLKEKDMLGDSNHRWNENCPDILKKVGTIPDVSKFDPGFFGMHSRQAHNMDPLIRQLLEVAVEAVVDGGVHPYELKGTKTGVFVGCSWSESEEIFMDKFVECQQFRLTGYLRCMMADRLSYFFQIKGPSYVADTACNSFMNALDHAFRAIRNGRCDKALVASGNILLHPGPTLQYYQLGVLSDDGSSNVFDENARGYVRSEAVGCIFLQKAKDSKRIYAQILHSKISCDGFTPSGLLSPSSEDQARLLREVYNECGITPDQLSFFEAHASATKVGDLKEVQVIDQVLGKLRQKPLLIGSVKSNVGHTEAASCMCSIMKAVLAIESNVVAPNLHFRKAKKGMVGIEEGRLVPVTKKTLLEGDDIVIGINNFGFGGSNGHLILKRLVSKKSEESKVMDDVPRLVCVSGRTEEAVITTLERLNERQVNVEHVGLIHQVFKKNFSGHLHKGFTIISKNQHLQTSPYLPSIQPPPFYIKFGKFDLSYKSVRMYFLNFPPFATTMEKISTILNKNIMNLLYHKKKECYDDNIGAIAVQLGVVDLLKELELQPTGIWTNSFNKLAYAYLNQILTLEQTLQQAIFNIEKNSSDNFQVIDNFSKEELGFSSQDSIVLNLSDEDMLLANNPKLILNILGRLYLQGHNPQLHKLYPSVNFPVGRMTPTISSLVNWRHDQDWLTYKFRTLNNFMQKTESINVQTDEYKYLEGNVVGDRNLFPVSGYLNLVWKVFAEL</sequence>
<dbReference type="InterPro" id="IPR001128">
    <property type="entry name" value="Cyt_P450"/>
</dbReference>
<dbReference type="GO" id="GO:0006633">
    <property type="term" value="P:fatty acid biosynthetic process"/>
    <property type="evidence" value="ECO:0007669"/>
    <property type="project" value="TreeGrafter"/>
</dbReference>
<dbReference type="InterPro" id="IPR016039">
    <property type="entry name" value="Thiolase-like"/>
</dbReference>
<dbReference type="SUPFAM" id="SSF53901">
    <property type="entry name" value="Thiolase-like"/>
    <property type="match status" value="1"/>
</dbReference>
<evidence type="ECO:0000256" key="1">
    <source>
        <dbReference type="ARBA" id="ARBA00010617"/>
    </source>
</evidence>
<dbReference type="Pfam" id="PF00109">
    <property type="entry name" value="ketoacyl-synt"/>
    <property type="match status" value="1"/>
</dbReference>
<accession>A0A8J6HPP2</accession>
<dbReference type="Gene3D" id="3.40.366.10">
    <property type="entry name" value="Malonyl-Coenzyme A Acyl Carrier Protein, domain 2"/>
    <property type="match status" value="1"/>
</dbReference>
<dbReference type="GO" id="GO:0004312">
    <property type="term" value="F:fatty acid synthase activity"/>
    <property type="evidence" value="ECO:0007669"/>
    <property type="project" value="TreeGrafter"/>
</dbReference>
<dbReference type="InterPro" id="IPR017972">
    <property type="entry name" value="Cyt_P450_CS"/>
</dbReference>
<evidence type="ECO:0000256" key="4">
    <source>
        <dbReference type="RuleBase" id="RU003694"/>
    </source>
</evidence>
<evidence type="ECO:0000313" key="7">
    <source>
        <dbReference type="Proteomes" id="UP000719412"/>
    </source>
</evidence>
<comment type="cofactor">
    <cofactor evidence="3">
        <name>heme</name>
        <dbReference type="ChEBI" id="CHEBI:30413"/>
    </cofactor>
</comment>
<dbReference type="GO" id="GO:0004497">
    <property type="term" value="F:monooxygenase activity"/>
    <property type="evidence" value="ECO:0007669"/>
    <property type="project" value="UniProtKB-KW"/>
</dbReference>
<keyword evidence="3" id="KW-0408">Iron</keyword>
<dbReference type="EMBL" id="JABDTM020018349">
    <property type="protein sequence ID" value="KAH0818112.1"/>
    <property type="molecule type" value="Genomic_DNA"/>
</dbReference>
<dbReference type="InterPro" id="IPR036396">
    <property type="entry name" value="Cyt_P450_sf"/>
</dbReference>
<evidence type="ECO:0000259" key="5">
    <source>
        <dbReference type="PROSITE" id="PS52004"/>
    </source>
</evidence>